<organism evidence="3 4">
    <name type="scientific">Hymenobacter gummosus</name>
    <dbReference type="NCBI Taxonomy" id="1776032"/>
    <lineage>
        <taxon>Bacteria</taxon>
        <taxon>Pseudomonadati</taxon>
        <taxon>Bacteroidota</taxon>
        <taxon>Cytophagia</taxon>
        <taxon>Cytophagales</taxon>
        <taxon>Hymenobacteraceae</taxon>
        <taxon>Hymenobacter</taxon>
    </lineage>
</organism>
<name>A0A3S0INK1_9BACT</name>
<keyword evidence="3" id="KW-0808">Transferase</keyword>
<sequence>MLRLLLPLLLSGLLLAPGLRAQTTPATPSAQELEQQRLRWNRSLVHDTTYKFNRQPNALLVETVKGRKPGRALDIGMGQGRNALFLARQGWQVTGLDVADQAVAVARQQAQREKLQLDAQVVPMETFDFGTARYDLITYVYEGCFEERNGVLDKIKTGLKPGGLLVFEFFHREAGQEMNRPDFGCPNGAIKALFEGDKRFRILRYEEKPGRPDFGGTQNGQMKPQKLVYCVVQKL</sequence>
<gene>
    <name evidence="3" type="ORF">EJV47_12985</name>
</gene>
<dbReference type="Proteomes" id="UP000282184">
    <property type="component" value="Unassembled WGS sequence"/>
</dbReference>
<keyword evidence="4" id="KW-1185">Reference proteome</keyword>
<keyword evidence="1" id="KW-0732">Signal</keyword>
<dbReference type="GO" id="GO:0008168">
    <property type="term" value="F:methyltransferase activity"/>
    <property type="evidence" value="ECO:0007669"/>
    <property type="project" value="UniProtKB-KW"/>
</dbReference>
<feature type="chain" id="PRO_5018705539" evidence="1">
    <location>
        <begin position="22"/>
        <end position="235"/>
    </location>
</feature>
<protein>
    <submittedName>
        <fullName evidence="3">Class I SAM-dependent methyltransferase</fullName>
    </submittedName>
</protein>
<dbReference type="PANTHER" id="PTHR43464">
    <property type="entry name" value="METHYLTRANSFERASE"/>
    <property type="match status" value="1"/>
</dbReference>
<dbReference type="EMBL" id="RXOF01000006">
    <property type="protein sequence ID" value="RTQ49721.1"/>
    <property type="molecule type" value="Genomic_DNA"/>
</dbReference>
<evidence type="ECO:0000313" key="4">
    <source>
        <dbReference type="Proteomes" id="UP000282184"/>
    </source>
</evidence>
<dbReference type="GO" id="GO:0032259">
    <property type="term" value="P:methylation"/>
    <property type="evidence" value="ECO:0007669"/>
    <property type="project" value="UniProtKB-KW"/>
</dbReference>
<accession>A0A3S0INK1</accession>
<dbReference type="RefSeq" id="WP_126693580.1">
    <property type="nucleotide sequence ID" value="NZ_RXOF01000006.1"/>
</dbReference>
<dbReference type="InterPro" id="IPR029063">
    <property type="entry name" value="SAM-dependent_MTases_sf"/>
</dbReference>
<evidence type="ECO:0000256" key="1">
    <source>
        <dbReference type="SAM" id="SignalP"/>
    </source>
</evidence>
<dbReference type="CDD" id="cd02440">
    <property type="entry name" value="AdoMet_MTases"/>
    <property type="match status" value="1"/>
</dbReference>
<feature type="domain" description="Methyltransferase" evidence="2">
    <location>
        <begin position="73"/>
        <end position="163"/>
    </location>
</feature>
<dbReference type="Gene3D" id="3.40.50.150">
    <property type="entry name" value="Vaccinia Virus protein VP39"/>
    <property type="match status" value="1"/>
</dbReference>
<evidence type="ECO:0000313" key="3">
    <source>
        <dbReference type="EMBL" id="RTQ49721.1"/>
    </source>
</evidence>
<dbReference type="SUPFAM" id="SSF53335">
    <property type="entry name" value="S-adenosyl-L-methionine-dependent methyltransferases"/>
    <property type="match status" value="1"/>
</dbReference>
<dbReference type="AlphaFoldDB" id="A0A3S0INK1"/>
<evidence type="ECO:0000259" key="2">
    <source>
        <dbReference type="Pfam" id="PF13649"/>
    </source>
</evidence>
<dbReference type="OrthoDB" id="9804312at2"/>
<comment type="caution">
    <text evidence="3">The sequence shown here is derived from an EMBL/GenBank/DDBJ whole genome shotgun (WGS) entry which is preliminary data.</text>
</comment>
<dbReference type="InterPro" id="IPR041698">
    <property type="entry name" value="Methyltransf_25"/>
</dbReference>
<proteinExistence type="predicted"/>
<feature type="signal peptide" evidence="1">
    <location>
        <begin position="1"/>
        <end position="21"/>
    </location>
</feature>
<keyword evidence="3" id="KW-0489">Methyltransferase</keyword>
<dbReference type="Pfam" id="PF13649">
    <property type="entry name" value="Methyltransf_25"/>
    <property type="match status" value="1"/>
</dbReference>
<reference evidence="3 4" key="1">
    <citation type="submission" date="2018-12" db="EMBL/GenBank/DDBJ databases">
        <title>Hymenobacter gummosus sp. nov., isolated from a spring.</title>
        <authorList>
            <person name="Nie L."/>
        </authorList>
    </citation>
    <scope>NUCLEOTIDE SEQUENCE [LARGE SCALE GENOMIC DNA]</scope>
    <source>
        <strain evidence="3 4">KCTC 52166</strain>
    </source>
</reference>